<reference evidence="3" key="2">
    <citation type="submission" date="2021-08" db="EMBL/GenBank/DDBJ databases">
        <authorList>
            <person name="Gostincar C."/>
            <person name="Sun X."/>
            <person name="Song Z."/>
            <person name="Gunde-Cimerman N."/>
        </authorList>
    </citation>
    <scope>NUCLEOTIDE SEQUENCE</scope>
    <source>
        <strain evidence="3">EXF-9911</strain>
    </source>
</reference>
<comment type="caution">
    <text evidence="3">The sequence shown here is derived from an EMBL/GenBank/DDBJ whole genome shotgun (WGS) entry which is preliminary data.</text>
</comment>
<feature type="non-terminal residue" evidence="3">
    <location>
        <position position="252"/>
    </location>
</feature>
<dbReference type="EMBL" id="JAHFXF010000031">
    <property type="protein sequence ID" value="KAG9699539.1"/>
    <property type="molecule type" value="Genomic_DNA"/>
</dbReference>
<evidence type="ECO:0000313" key="4">
    <source>
        <dbReference type="Proteomes" id="UP000779574"/>
    </source>
</evidence>
<dbReference type="PANTHER" id="PTHR11877">
    <property type="entry name" value="HYDROXYMETHYLGLUTARYL-COA SYNTHASE"/>
    <property type="match status" value="1"/>
</dbReference>
<dbReference type="PANTHER" id="PTHR11877:SF46">
    <property type="entry name" value="TYPE III POLYKETIDE SYNTHASE A"/>
    <property type="match status" value="1"/>
</dbReference>
<dbReference type="GO" id="GO:0016747">
    <property type="term" value="F:acyltransferase activity, transferring groups other than amino-acyl groups"/>
    <property type="evidence" value="ECO:0007669"/>
    <property type="project" value="InterPro"/>
</dbReference>
<organism evidence="3 4">
    <name type="scientific">Aureobasidium melanogenum</name>
    <name type="common">Aureobasidium pullulans var. melanogenum</name>
    <dbReference type="NCBI Taxonomy" id="46634"/>
    <lineage>
        <taxon>Eukaryota</taxon>
        <taxon>Fungi</taxon>
        <taxon>Dikarya</taxon>
        <taxon>Ascomycota</taxon>
        <taxon>Pezizomycotina</taxon>
        <taxon>Dothideomycetes</taxon>
        <taxon>Dothideomycetidae</taxon>
        <taxon>Dothideales</taxon>
        <taxon>Saccotheciaceae</taxon>
        <taxon>Aureobasidium</taxon>
    </lineage>
</organism>
<dbReference type="SUPFAM" id="SSF53901">
    <property type="entry name" value="Thiolase-like"/>
    <property type="match status" value="1"/>
</dbReference>
<protein>
    <submittedName>
        <fullName evidence="3">Chalcone synthase B</fullName>
    </submittedName>
</protein>
<dbReference type="GO" id="GO:0030639">
    <property type="term" value="P:polyketide biosynthetic process"/>
    <property type="evidence" value="ECO:0007669"/>
    <property type="project" value="TreeGrafter"/>
</dbReference>
<feature type="domain" description="Chalcone/stilbene synthase N-terminal" evidence="2">
    <location>
        <begin position="7"/>
        <end position="160"/>
    </location>
</feature>
<gene>
    <name evidence="3" type="ORF">KCU76_g1434</name>
</gene>
<dbReference type="OrthoDB" id="329835at2759"/>
<dbReference type="InterPro" id="IPR016039">
    <property type="entry name" value="Thiolase-like"/>
</dbReference>
<proteinExistence type="predicted"/>
<reference evidence="3" key="1">
    <citation type="journal article" date="2021" name="J Fungi (Basel)">
        <title>Virulence traits and population genomics of the black yeast Aureobasidium melanogenum.</title>
        <authorList>
            <person name="Cernosa A."/>
            <person name="Sun X."/>
            <person name="Gostincar C."/>
            <person name="Fang C."/>
            <person name="Gunde-Cimerman N."/>
            <person name="Song Z."/>
        </authorList>
    </citation>
    <scope>NUCLEOTIDE SEQUENCE</scope>
    <source>
        <strain evidence="3">EXF-9911</strain>
    </source>
</reference>
<dbReference type="Gene3D" id="3.40.47.10">
    <property type="match status" value="1"/>
</dbReference>
<keyword evidence="1" id="KW-0808">Transferase</keyword>
<sequence length="252" mass="27222">MVDYSNAAESVPSSIAELDHLFRTAGVDMTVKACNKAIEEWTENSGDITHTVAVTCTNQGNPGFDVLVNERLRLSTSVERVLLHGVGCAGGLAIMRTAAQLACGATMRGRPAKILCFACELSTANIRYELDAVAKCVELSQVSIAGALFSDAAAAFVLCNDLGLQSAIRPVFELLDWTTATIPGTKNELEFHAEAKGASKQTAWHQIEIMLIKEQVIVLCSTDLFRSMLSQPFVRLSISCCPHFVHKQCVTT</sequence>
<dbReference type="Pfam" id="PF00195">
    <property type="entry name" value="Chal_sti_synt_N"/>
    <property type="match status" value="1"/>
</dbReference>
<accession>A0A9P8EX42</accession>
<evidence type="ECO:0000259" key="2">
    <source>
        <dbReference type="Pfam" id="PF00195"/>
    </source>
</evidence>
<dbReference type="AlphaFoldDB" id="A0A9P8EX42"/>
<dbReference type="Proteomes" id="UP000779574">
    <property type="component" value="Unassembled WGS sequence"/>
</dbReference>
<evidence type="ECO:0000313" key="3">
    <source>
        <dbReference type="EMBL" id="KAG9699539.1"/>
    </source>
</evidence>
<evidence type="ECO:0000256" key="1">
    <source>
        <dbReference type="ARBA" id="ARBA00022679"/>
    </source>
</evidence>
<dbReference type="InterPro" id="IPR001099">
    <property type="entry name" value="Chalcone/stilbene_synt_N"/>
</dbReference>
<dbReference type="InterPro" id="IPR011141">
    <property type="entry name" value="Polyketide_synthase_type-III"/>
</dbReference>
<name>A0A9P8EX42_AURME</name>